<accession>A0A931H444</accession>
<dbReference type="EMBL" id="JADWYS010000001">
    <property type="protein sequence ID" value="MBG9388229.1"/>
    <property type="molecule type" value="Genomic_DNA"/>
</dbReference>
<protein>
    <submittedName>
        <fullName evidence="1">Uncharacterized protein</fullName>
    </submittedName>
</protein>
<dbReference type="Gene3D" id="3.40.50.10610">
    <property type="entry name" value="ABC-type transport auxiliary lipoprotein component"/>
    <property type="match status" value="1"/>
</dbReference>
<sequence>MLASWSVAVSVHAQGFKFSNPPEGAKAEAQAQADRRATIDEMLSTPCRERIRNAKIMVLIAEEKNGAVNASQGGYGRHVDAINNRLRALGLKTFSPEQIRAQIAQEEVDAYFKGDADRALSASKRLAAKYVLRGVIASQATRNAMVNVNQVRVGMNFTLSDAAGRPVSTASATNESYAGSDTSGMALTLIEERADEVVARLYSDYCRAAR</sequence>
<gene>
    <name evidence="1" type="ORF">I5803_09370</name>
</gene>
<dbReference type="Proteomes" id="UP000651050">
    <property type="component" value="Unassembled WGS sequence"/>
</dbReference>
<name>A0A931H444_9BURK</name>
<proteinExistence type="predicted"/>
<dbReference type="AlphaFoldDB" id="A0A931H444"/>
<dbReference type="RefSeq" id="WP_196986101.1">
    <property type="nucleotide sequence ID" value="NZ_JADWYS010000001.1"/>
</dbReference>
<evidence type="ECO:0000313" key="2">
    <source>
        <dbReference type="Proteomes" id="UP000651050"/>
    </source>
</evidence>
<organism evidence="1 2">
    <name type="scientific">Caenimonas aquaedulcis</name>
    <dbReference type="NCBI Taxonomy" id="2793270"/>
    <lineage>
        <taxon>Bacteria</taxon>
        <taxon>Pseudomonadati</taxon>
        <taxon>Pseudomonadota</taxon>
        <taxon>Betaproteobacteria</taxon>
        <taxon>Burkholderiales</taxon>
        <taxon>Comamonadaceae</taxon>
        <taxon>Caenimonas</taxon>
    </lineage>
</organism>
<reference evidence="1" key="1">
    <citation type="submission" date="2020-11" db="EMBL/GenBank/DDBJ databases">
        <title>Bacterial whole genome sequence for Caenimonas sp. DR4.4.</title>
        <authorList>
            <person name="Le V."/>
            <person name="Ko S.-R."/>
            <person name="Ahn C.-Y."/>
            <person name="Oh H.-M."/>
        </authorList>
    </citation>
    <scope>NUCLEOTIDE SEQUENCE</scope>
    <source>
        <strain evidence="1">DR4.4</strain>
    </source>
</reference>
<comment type="caution">
    <text evidence="1">The sequence shown here is derived from an EMBL/GenBank/DDBJ whole genome shotgun (WGS) entry which is preliminary data.</text>
</comment>
<evidence type="ECO:0000313" key="1">
    <source>
        <dbReference type="EMBL" id="MBG9388229.1"/>
    </source>
</evidence>
<keyword evidence="2" id="KW-1185">Reference proteome</keyword>